<comment type="caution">
    <text evidence="2">The sequence shown here is derived from an EMBL/GenBank/DDBJ whole genome shotgun (WGS) entry which is preliminary data.</text>
</comment>
<sequence length="77" mass="7951">MNTDKDHLGDAGPLLTWIRSSHSNGAGGECVECAAEGDRILVRDTKIGGALVASVGATAWQAFTRAVRARSAPGTDL</sequence>
<reference evidence="3" key="1">
    <citation type="journal article" date="2019" name="Int. J. Syst. Evol. Microbiol.">
        <title>The Global Catalogue of Microorganisms (GCM) 10K type strain sequencing project: providing services to taxonomists for standard genome sequencing and annotation.</title>
        <authorList>
            <consortium name="The Broad Institute Genomics Platform"/>
            <consortium name="The Broad Institute Genome Sequencing Center for Infectious Disease"/>
            <person name="Wu L."/>
            <person name="Ma J."/>
        </authorList>
    </citation>
    <scope>NUCLEOTIDE SEQUENCE [LARGE SCALE GENOMIC DNA]</scope>
    <source>
        <strain evidence="3">CGMCC 4.1542</strain>
    </source>
</reference>
<evidence type="ECO:0000259" key="1">
    <source>
        <dbReference type="Pfam" id="PF04149"/>
    </source>
</evidence>
<evidence type="ECO:0000313" key="3">
    <source>
        <dbReference type="Proteomes" id="UP001595855"/>
    </source>
</evidence>
<protein>
    <submittedName>
        <fullName evidence="2">DUF397 domain-containing protein</fullName>
    </submittedName>
</protein>
<gene>
    <name evidence="2" type="ORF">ACFPRC_22650</name>
</gene>
<keyword evidence="3" id="KW-1185">Reference proteome</keyword>
<feature type="domain" description="DUF397" evidence="1">
    <location>
        <begin position="15"/>
        <end position="68"/>
    </location>
</feature>
<dbReference type="Proteomes" id="UP001595855">
    <property type="component" value="Unassembled WGS sequence"/>
</dbReference>
<accession>A0ABV9WX69</accession>
<dbReference type="Pfam" id="PF04149">
    <property type="entry name" value="DUF397"/>
    <property type="match status" value="1"/>
</dbReference>
<evidence type="ECO:0000313" key="2">
    <source>
        <dbReference type="EMBL" id="MFC5017657.1"/>
    </source>
</evidence>
<organism evidence="2 3">
    <name type="scientific">Streptomyces lienomycini</name>
    <dbReference type="NCBI Taxonomy" id="284035"/>
    <lineage>
        <taxon>Bacteria</taxon>
        <taxon>Bacillati</taxon>
        <taxon>Actinomycetota</taxon>
        <taxon>Actinomycetes</taxon>
        <taxon>Kitasatosporales</taxon>
        <taxon>Streptomycetaceae</taxon>
        <taxon>Streptomyces</taxon>
    </lineage>
</organism>
<dbReference type="RefSeq" id="WP_271416123.1">
    <property type="nucleotide sequence ID" value="NZ_BAAATN010000016.1"/>
</dbReference>
<name>A0ABV9WX69_9ACTN</name>
<dbReference type="EMBL" id="JBHSJO010000001">
    <property type="protein sequence ID" value="MFC5017657.1"/>
    <property type="molecule type" value="Genomic_DNA"/>
</dbReference>
<dbReference type="InterPro" id="IPR007278">
    <property type="entry name" value="DUF397"/>
</dbReference>
<proteinExistence type="predicted"/>